<dbReference type="Proteomes" id="UP000077202">
    <property type="component" value="Unassembled WGS sequence"/>
</dbReference>
<name>A0A176VVR8_MARPO</name>
<evidence type="ECO:0000313" key="2">
    <source>
        <dbReference type="EMBL" id="OAE24235.1"/>
    </source>
</evidence>
<evidence type="ECO:0000313" key="3">
    <source>
        <dbReference type="Proteomes" id="UP000077202"/>
    </source>
</evidence>
<gene>
    <name evidence="2" type="ORF">AXG93_3083s1130</name>
</gene>
<keyword evidence="3" id="KW-1185">Reference proteome</keyword>
<evidence type="ECO:0000256" key="1">
    <source>
        <dbReference type="SAM" id="MobiDB-lite"/>
    </source>
</evidence>
<protein>
    <submittedName>
        <fullName evidence="2">Uncharacterized protein</fullName>
    </submittedName>
</protein>
<accession>A0A176VVR8</accession>
<comment type="caution">
    <text evidence="2">The sequence shown here is derived from an EMBL/GenBank/DDBJ whole genome shotgun (WGS) entry which is preliminary data.</text>
</comment>
<dbReference type="AlphaFoldDB" id="A0A176VVR8"/>
<feature type="compositionally biased region" description="Basic and acidic residues" evidence="1">
    <location>
        <begin position="393"/>
        <end position="407"/>
    </location>
</feature>
<sequence length="582" mass="64874">MEWLQDGWETHWMHTRNWPGSITTEELQKRLQSMEKIGKTPSGTGTKAQQHMTIYMQELTLSLFAAAKWESEHRVGDKDTAVHFNVLYSADLSKYLEAYMQHPAGVDEQEINELTVHAAAFLIDQCKLVLRSLAESSKSEPRRVSHGIHLLRALCTAIDRKTPYHEQHADMPLPSWLPSHPFRRFTNAASLPPGPLSDEPHGGDSPLCSKFAGLKMREPSPELSGDSPRRTSSSSCRCSDCRPRRYLRIKVLLEHFGNGSSIPGFQLLVSLLYATVSQKLSLELGEVILRLVAIAMEFLKDHKKNMFLAPSLDMLRHVYACYASQRLDKMSLSTVTMIMSHLGLIFHHLLPREIADQLTCDMQKLKLVAVLAGVKIFIAGVSIRQSPPYSGQDTRRLPRREKAHDSGTGDPTTVRIPPHPQQYNLLRLKGDSLRKSDILGNCDTNPHNSAVSPPHLRFRPLHETEVVLLPWTTIGLSVKSPIRQGSPSYWSTPVLAMIGTPLLGPSIRPSEHNTCSDNCGSSAEDNIAVPLPSVSSFDWALGNFFQAPFLELQPRFNGGVMQTLTAFVVVVEGVVVVEVDAR</sequence>
<reference evidence="2" key="1">
    <citation type="submission" date="2016-03" db="EMBL/GenBank/DDBJ databases">
        <title>Mechanisms controlling the formation of the plant cell surface in tip-growing cells are functionally conserved among land plants.</title>
        <authorList>
            <person name="Honkanen S."/>
            <person name="Jones V.A."/>
            <person name="Morieri G."/>
            <person name="Champion C."/>
            <person name="Hetherington A.J."/>
            <person name="Kelly S."/>
            <person name="Saint-Marcoux D."/>
            <person name="Proust H."/>
            <person name="Prescott H."/>
            <person name="Dolan L."/>
        </authorList>
    </citation>
    <scope>NUCLEOTIDE SEQUENCE [LARGE SCALE GENOMIC DNA]</scope>
    <source>
        <tissue evidence="2">Whole gametophyte</tissue>
    </source>
</reference>
<feature type="region of interest" description="Disordered" evidence="1">
    <location>
        <begin position="218"/>
        <end position="238"/>
    </location>
</feature>
<proteinExistence type="predicted"/>
<dbReference type="EMBL" id="LVLJ01002673">
    <property type="protein sequence ID" value="OAE24235.1"/>
    <property type="molecule type" value="Genomic_DNA"/>
</dbReference>
<organism evidence="2 3">
    <name type="scientific">Marchantia polymorpha subsp. ruderalis</name>
    <dbReference type="NCBI Taxonomy" id="1480154"/>
    <lineage>
        <taxon>Eukaryota</taxon>
        <taxon>Viridiplantae</taxon>
        <taxon>Streptophyta</taxon>
        <taxon>Embryophyta</taxon>
        <taxon>Marchantiophyta</taxon>
        <taxon>Marchantiopsida</taxon>
        <taxon>Marchantiidae</taxon>
        <taxon>Marchantiales</taxon>
        <taxon>Marchantiaceae</taxon>
        <taxon>Marchantia</taxon>
    </lineage>
</organism>
<feature type="region of interest" description="Disordered" evidence="1">
    <location>
        <begin position="387"/>
        <end position="419"/>
    </location>
</feature>